<comment type="caution">
    <text evidence="11">The sequence shown here is derived from an EMBL/GenBank/DDBJ whole genome shotgun (WGS) entry which is preliminary data.</text>
</comment>
<dbReference type="AlphaFoldDB" id="A0AAD9KWN9"/>
<feature type="domain" description="TGF-beta family profile" evidence="10">
    <location>
        <begin position="235"/>
        <end position="369"/>
    </location>
</feature>
<dbReference type="EMBL" id="JAODUO010000522">
    <property type="protein sequence ID" value="KAK2178947.1"/>
    <property type="molecule type" value="Genomic_DNA"/>
</dbReference>
<evidence type="ECO:0000256" key="5">
    <source>
        <dbReference type="ARBA" id="ARBA00023030"/>
    </source>
</evidence>
<dbReference type="InterPro" id="IPR029034">
    <property type="entry name" value="Cystine-knot_cytokine"/>
</dbReference>
<evidence type="ECO:0000313" key="12">
    <source>
        <dbReference type="Proteomes" id="UP001209878"/>
    </source>
</evidence>
<keyword evidence="5 8" id="KW-0339">Growth factor</keyword>
<evidence type="ECO:0000256" key="8">
    <source>
        <dbReference type="RuleBase" id="RU000354"/>
    </source>
</evidence>
<feature type="chain" id="PRO_5042201602" description="TGF-beta family profile domain-containing protein" evidence="9">
    <location>
        <begin position="23"/>
        <end position="369"/>
    </location>
</feature>
<dbReference type="FunFam" id="2.10.90.10:FF:000001">
    <property type="entry name" value="Bone morphogenetic protein 4"/>
    <property type="match status" value="1"/>
</dbReference>
<dbReference type="InterPro" id="IPR017948">
    <property type="entry name" value="TGFb_CS"/>
</dbReference>
<dbReference type="PROSITE" id="PS51362">
    <property type="entry name" value="TGF_BETA_2"/>
    <property type="match status" value="1"/>
</dbReference>
<dbReference type="GO" id="GO:0005125">
    <property type="term" value="F:cytokine activity"/>
    <property type="evidence" value="ECO:0007669"/>
    <property type="project" value="TreeGrafter"/>
</dbReference>
<protein>
    <recommendedName>
        <fullName evidence="10">TGF-beta family profile domain-containing protein</fullName>
    </recommendedName>
</protein>
<keyword evidence="12" id="KW-1185">Reference proteome</keyword>
<evidence type="ECO:0000256" key="3">
    <source>
        <dbReference type="ARBA" id="ARBA00022525"/>
    </source>
</evidence>
<dbReference type="SMART" id="SM00204">
    <property type="entry name" value="TGFB"/>
    <property type="match status" value="1"/>
</dbReference>
<dbReference type="Proteomes" id="UP001209878">
    <property type="component" value="Unassembled WGS sequence"/>
</dbReference>
<evidence type="ECO:0000256" key="2">
    <source>
        <dbReference type="ARBA" id="ARBA00006656"/>
    </source>
</evidence>
<evidence type="ECO:0000256" key="9">
    <source>
        <dbReference type="SAM" id="SignalP"/>
    </source>
</evidence>
<evidence type="ECO:0000256" key="4">
    <source>
        <dbReference type="ARBA" id="ARBA00022729"/>
    </source>
</evidence>
<evidence type="ECO:0000313" key="11">
    <source>
        <dbReference type="EMBL" id="KAK2178947.1"/>
    </source>
</evidence>
<dbReference type="CDD" id="cd13756">
    <property type="entry name" value="TGF_beta_BMPs_GDFs"/>
    <property type="match status" value="1"/>
</dbReference>
<dbReference type="SUPFAM" id="SSF57501">
    <property type="entry name" value="Cystine-knot cytokines"/>
    <property type="match status" value="1"/>
</dbReference>
<dbReference type="InterPro" id="IPR001839">
    <property type="entry name" value="TGF-b_C"/>
</dbReference>
<evidence type="ECO:0000256" key="6">
    <source>
        <dbReference type="ARBA" id="ARBA00023157"/>
    </source>
</evidence>
<evidence type="ECO:0000259" key="10">
    <source>
        <dbReference type="PROSITE" id="PS51362"/>
    </source>
</evidence>
<keyword evidence="4 9" id="KW-0732">Signal</keyword>
<dbReference type="GO" id="GO:0008083">
    <property type="term" value="F:growth factor activity"/>
    <property type="evidence" value="ECO:0007669"/>
    <property type="project" value="UniProtKB-KW"/>
</dbReference>
<dbReference type="PANTHER" id="PTHR11848">
    <property type="entry name" value="TGF-BETA FAMILY"/>
    <property type="match status" value="1"/>
</dbReference>
<proteinExistence type="inferred from homology"/>
<evidence type="ECO:0000256" key="1">
    <source>
        <dbReference type="ARBA" id="ARBA00004613"/>
    </source>
</evidence>
<evidence type="ECO:0000256" key="7">
    <source>
        <dbReference type="ARBA" id="ARBA00023180"/>
    </source>
</evidence>
<dbReference type="PANTHER" id="PTHR11848:SF310">
    <property type="entry name" value="PROTEIN 60A-RELATED"/>
    <property type="match status" value="1"/>
</dbReference>
<comment type="subcellular location">
    <subcellularLocation>
        <location evidence="1">Secreted</location>
    </subcellularLocation>
</comment>
<gene>
    <name evidence="11" type="ORF">NP493_522g01050</name>
</gene>
<dbReference type="GO" id="GO:0005615">
    <property type="term" value="C:extracellular space"/>
    <property type="evidence" value="ECO:0007669"/>
    <property type="project" value="TreeGrafter"/>
</dbReference>
<dbReference type="InterPro" id="IPR015615">
    <property type="entry name" value="TGF-beta-rel"/>
</dbReference>
<comment type="similarity">
    <text evidence="2 8">Belongs to the TGF-beta family.</text>
</comment>
<keyword evidence="6" id="KW-1015">Disulfide bond</keyword>
<feature type="signal peptide" evidence="9">
    <location>
        <begin position="1"/>
        <end position="22"/>
    </location>
</feature>
<sequence length="369" mass="41687">MRLARSVVVLFVLSLRAASVTCRPAMDDVSGSDLRTLSEQMLKLLDVEHKPHLTESTSSVPDYMTVLYRDIEDAKNSHNTPHSGSVWGLQLRAETFSHHYASLTFRSPSVAADKVTRVELVYPPRRHSQRSRYVIQVCDEDSTRCVTVDGTQRKRFYGKTENFDVYNITEAFLRWLAGPGSTERRNDSVLVRVRGGHGFRPRTIGSALLVVYQDIAPSFHSSWSLASVKRRLAQRSRRSLGDASQLSSSHALSNNDRLQPKDCQLHQWYVPFSRLGWSDWIIDPKGYTANFCGGECADPVMNRNLNATNHSFIKSLYRARVGIHNTADIPSAHCVPIRLSAINLLFRREDATIVIRHLVEMVADRCGCM</sequence>
<dbReference type="Gene3D" id="2.10.90.10">
    <property type="entry name" value="Cystine-knot cytokines"/>
    <property type="match status" value="1"/>
</dbReference>
<dbReference type="Pfam" id="PF00019">
    <property type="entry name" value="TGF_beta"/>
    <property type="match status" value="1"/>
</dbReference>
<keyword evidence="3" id="KW-0964">Secreted</keyword>
<accession>A0AAD9KWN9</accession>
<reference evidence="11" key="1">
    <citation type="journal article" date="2023" name="Mol. Biol. Evol.">
        <title>Third-Generation Sequencing Reveals the Adaptive Role of the Epigenome in Three Deep-Sea Polychaetes.</title>
        <authorList>
            <person name="Perez M."/>
            <person name="Aroh O."/>
            <person name="Sun Y."/>
            <person name="Lan Y."/>
            <person name="Juniper S.K."/>
            <person name="Young C.R."/>
            <person name="Angers B."/>
            <person name="Qian P.Y."/>
        </authorList>
    </citation>
    <scope>NUCLEOTIDE SEQUENCE</scope>
    <source>
        <strain evidence="11">R07B-5</strain>
    </source>
</reference>
<name>A0AAD9KWN9_RIDPI</name>
<keyword evidence="7" id="KW-0325">Glycoprotein</keyword>
<organism evidence="11 12">
    <name type="scientific">Ridgeia piscesae</name>
    <name type="common">Tubeworm</name>
    <dbReference type="NCBI Taxonomy" id="27915"/>
    <lineage>
        <taxon>Eukaryota</taxon>
        <taxon>Metazoa</taxon>
        <taxon>Spiralia</taxon>
        <taxon>Lophotrochozoa</taxon>
        <taxon>Annelida</taxon>
        <taxon>Polychaeta</taxon>
        <taxon>Sedentaria</taxon>
        <taxon>Canalipalpata</taxon>
        <taxon>Sabellida</taxon>
        <taxon>Siboglinidae</taxon>
        <taxon>Ridgeia</taxon>
    </lineage>
</organism>
<dbReference type="PROSITE" id="PS00250">
    <property type="entry name" value="TGF_BETA_1"/>
    <property type="match status" value="1"/>
</dbReference>